<dbReference type="EMBL" id="JACIER010000003">
    <property type="protein sequence ID" value="MBB4043290.1"/>
    <property type="molecule type" value="Genomic_DNA"/>
</dbReference>
<protein>
    <submittedName>
        <fullName evidence="1">Uncharacterized protein</fullName>
    </submittedName>
</protein>
<dbReference type="Proteomes" id="UP000560658">
    <property type="component" value="Unassembled WGS sequence"/>
</dbReference>
<sequence>MEDKVGVSLIMKTVLKRGHSDKKGKLEMRFDNANERMSQILELQQKLGITSKTVLNRFMKLNQRIGETQVCSMEDLEWLEQELISSSQKLTDYIKRRNIEQSNEFQQVGTLEAYSMAEETLGRPEGESLKDRVDNIMRNDAWLQAYGLLHRRIEAMFAFLEVNTLLGDELQALSGRWKELRTMLNTRVLSDCESLFQILIEEMNHVYRPGENLLALLDRQEL</sequence>
<name>A0A840CTS5_9BACE</name>
<dbReference type="AlphaFoldDB" id="A0A840CTS5"/>
<evidence type="ECO:0000313" key="1">
    <source>
        <dbReference type="EMBL" id="MBB4043290.1"/>
    </source>
</evidence>
<organism evidence="1 2">
    <name type="scientific">Bacteroides reticulotermitis</name>
    <dbReference type="NCBI Taxonomy" id="1133319"/>
    <lineage>
        <taxon>Bacteria</taxon>
        <taxon>Pseudomonadati</taxon>
        <taxon>Bacteroidota</taxon>
        <taxon>Bacteroidia</taxon>
        <taxon>Bacteroidales</taxon>
        <taxon>Bacteroidaceae</taxon>
        <taxon>Bacteroides</taxon>
    </lineage>
</organism>
<proteinExistence type="predicted"/>
<reference evidence="1" key="1">
    <citation type="submission" date="2020-08" db="EMBL/GenBank/DDBJ databases">
        <title>Genomic Encyclopedia of Type Strains, Phase IV (KMG-IV): sequencing the most valuable type-strain genomes for metagenomic binning, comparative biology and taxonomic classification.</title>
        <authorList>
            <person name="Goeker M."/>
        </authorList>
    </citation>
    <scope>NUCLEOTIDE SEQUENCE [LARGE SCALE GENOMIC DNA]</scope>
    <source>
        <strain evidence="1">DSM 105720</strain>
    </source>
</reference>
<dbReference type="RefSeq" id="WP_044159363.1">
    <property type="nucleotide sequence ID" value="NZ_JACIER010000003.1"/>
</dbReference>
<accession>A0A840CTS5</accession>
<keyword evidence="2" id="KW-1185">Reference proteome</keyword>
<evidence type="ECO:0000313" key="2">
    <source>
        <dbReference type="Proteomes" id="UP000560658"/>
    </source>
</evidence>
<comment type="caution">
    <text evidence="1">The sequence shown here is derived from an EMBL/GenBank/DDBJ whole genome shotgun (WGS) entry which is preliminary data.</text>
</comment>
<gene>
    <name evidence="1" type="ORF">GGR06_001057</name>
</gene>